<name>A0A143HG30_9BACL</name>
<evidence type="ECO:0000313" key="1">
    <source>
        <dbReference type="EMBL" id="AMX00451.1"/>
    </source>
</evidence>
<gene>
    <name evidence="1" type="ORF">ATY39_14155</name>
</gene>
<protein>
    <submittedName>
        <fullName evidence="1">Uncharacterized protein</fullName>
    </submittedName>
</protein>
<keyword evidence="2" id="KW-1185">Reference proteome</keyword>
<reference evidence="2" key="2">
    <citation type="submission" date="2016-03" db="EMBL/GenBank/DDBJ databases">
        <authorList>
            <person name="Ploux O."/>
        </authorList>
    </citation>
    <scope>NUCLEOTIDE SEQUENCE [LARGE SCALE GENOMIC DNA]</scope>
    <source>
        <strain evidence="2">PP9</strain>
    </source>
</reference>
<reference evidence="1 2" key="1">
    <citation type="journal article" date="2016" name="Genome Announc.">
        <title>Whole-Genome Sequence of Rummeliibacillus stabekisii Strain PP9 Isolated from Antarctic Soil.</title>
        <authorList>
            <person name="da Mota F.F."/>
            <person name="Vollu R.E."/>
            <person name="Jurelevicius D."/>
            <person name="Seldin L."/>
        </authorList>
    </citation>
    <scope>NUCLEOTIDE SEQUENCE [LARGE SCALE GENOMIC DNA]</scope>
    <source>
        <strain evidence="1 2">PP9</strain>
    </source>
</reference>
<dbReference type="Proteomes" id="UP000076021">
    <property type="component" value="Chromosome"/>
</dbReference>
<dbReference type="OrthoDB" id="2449513at2"/>
<dbReference type="EMBL" id="CP014806">
    <property type="protein sequence ID" value="AMX00451.1"/>
    <property type="molecule type" value="Genomic_DNA"/>
</dbReference>
<organism evidence="1 2">
    <name type="scientific">Rummeliibacillus stabekisii</name>
    <dbReference type="NCBI Taxonomy" id="241244"/>
    <lineage>
        <taxon>Bacteria</taxon>
        <taxon>Bacillati</taxon>
        <taxon>Bacillota</taxon>
        <taxon>Bacilli</taxon>
        <taxon>Bacillales</taxon>
        <taxon>Caryophanaceae</taxon>
        <taxon>Rummeliibacillus</taxon>
    </lineage>
</organism>
<accession>A0A143HG30</accession>
<dbReference type="KEGG" id="rst:ATY39_14155"/>
<proteinExistence type="predicted"/>
<dbReference type="AlphaFoldDB" id="A0A143HG30"/>
<evidence type="ECO:0000313" key="2">
    <source>
        <dbReference type="Proteomes" id="UP000076021"/>
    </source>
</evidence>
<dbReference type="RefSeq" id="WP_066790831.1">
    <property type="nucleotide sequence ID" value="NZ_BJVD01000009.1"/>
</dbReference>
<dbReference type="STRING" id="241244.ATY39_14155"/>
<sequence>MIVMLAILLVFIPTKNNLLSVFRLTDEPNVILKGTYGKALTIDLSYADEEFIKWLNETKSPYPLLMVDPALLERSKTLVKVIKSKNIPVGLLGKSSEIYEENPSQLEQDIELFNTIMKQPPLWFRTKDYIFLPNVSNALWKQKINMLAASKMGTNSKEIKVSNGDIIAIPYHQEERITIKNLERLIESNQFGQIEEVIFGYSATTKKYPK</sequence>